<dbReference type="PANTHER" id="PTHR31344:SF0">
    <property type="entry name" value="NUCLEAR PORE COMPLEX PROTEIN NUP205"/>
    <property type="match status" value="1"/>
</dbReference>
<dbReference type="OrthoDB" id="2019644at2759"/>
<keyword evidence="3" id="KW-0813">Transport</keyword>
<accession>A0A485KTD4</accession>
<reference evidence="5" key="2">
    <citation type="submission" date="2019-06" db="EMBL/GenBank/DDBJ databases">
        <title>Genomics analysis of Aphanomyces spp. identifies a new class of oomycete effector associated with host adaptation.</title>
        <authorList>
            <person name="Gaulin E."/>
        </authorList>
    </citation>
    <scope>NUCLEOTIDE SEQUENCE</scope>
    <source>
        <strain evidence="5">CBS 578.67</strain>
    </source>
</reference>
<name>A0A485KTD4_9STRA</name>
<dbReference type="Proteomes" id="UP000332933">
    <property type="component" value="Unassembled WGS sequence"/>
</dbReference>
<evidence type="ECO:0000256" key="4">
    <source>
        <dbReference type="ARBA" id="ARBA00023242"/>
    </source>
</evidence>
<evidence type="ECO:0000313" key="7">
    <source>
        <dbReference type="Proteomes" id="UP000332933"/>
    </source>
</evidence>
<comment type="similarity">
    <text evidence="2">Belongs to the NUP186/NUP192/NUP205 family.</text>
</comment>
<dbReference type="EMBL" id="CAADRA010005302">
    <property type="protein sequence ID" value="VFT88287.1"/>
    <property type="molecule type" value="Genomic_DNA"/>
</dbReference>
<reference evidence="6 7" key="1">
    <citation type="submission" date="2019-03" db="EMBL/GenBank/DDBJ databases">
        <authorList>
            <person name="Gaulin E."/>
            <person name="Dumas B."/>
        </authorList>
    </citation>
    <scope>NUCLEOTIDE SEQUENCE [LARGE SCALE GENOMIC DNA]</scope>
    <source>
        <strain evidence="6">CBS 568.67</strain>
    </source>
</reference>
<evidence type="ECO:0000256" key="3">
    <source>
        <dbReference type="ARBA" id="ARBA00022448"/>
    </source>
</evidence>
<sequence>MATPSGSSAAVIHDDVLLVDVGSLRGHDLEKEVSLALLPQIEFSDEVVALLESSKPLLLAPLQVLDGQAPVPAQRTQLAKGTIQVRQDGSPSLTTLPVNPTIQQQVTQMSDDLHLAEASCLKYWILASQRETRHSVAQRNRLAKDTIQENVPRAAREFVLLEAGAALSALNQLCRARVDPALPTEKKETIVNYTNALVRDDLVGKLIRLLADVLPALLKRPAVHAAAMQWQKTIAEILFVVATSTHFVAAELKALLTLCKAYATRLDTARTHIATTLQSVMGLGSSLDDVPFDAKETASLLHTVNWLQATVAAVLVQDTRRFNRSTGDYGPAGPQPLLPSSSIQELNALVFDDKWLPASSMGKFQAVVGLYYALHLAKTQFNDPRVAAFHVECVRANCFSFLTHALLPFAPPRNDLLATPYYAVFQDVFVHYVAHYFSPSAMHIAAVATPADPVLSGPTTCGDGLQDLLDWATHLCDHCPALASRCWSTPLVDSFVHKIDLAANERARIAYMHFLAVSGKGNPAAAYKHIKDSPPPITWTRFFSAIESYRRLLMPDAHAATSASSSTAALPPNGKISHKFSALEVDALEAMFHIFQTMVQDEGIAHYFLDWPDVNVLLLFLGFVRCPIPSILKGAVMDTLASFVTSAPMGQLMWQHLESAQILITAPPAIGTTTTNQGILFELEQIESMQRKYPATLGFLHLLGKVFPFEFPDDVGASYRVPGAQPYLDFVLHVFLKADSREYDVELEKWQLLEQCLRLFDQVLGAYAITPSDFKDEYVVLNPQLGFNKNDKHYNKPKTLGFMLLTKLLTDSALLRKLLQLLTTELSVTHLDSTSDDTQVKYTSDLCLQLVQEVSLNATPLIAVQEHCVHLALNVLHRVLDVETSFVAAMRASALEIVVEPLHRLLGRTPQHVVTVAKYIGYAAHPSIPVLSAKIVRHLSAQLPPTQLVELFQDHGAAQDIRDGYVSVIMMDDATETKQVVLDLLVENVTKPVPNVATMLLMELQANNCLDALLLVLDNLNFVHTQPVLAERGHHLLYKVLSSPHLNVVGHLDGFFARQIQTLPTLSTIQRHLTAHRDVLALVDIRRWLLQDLALYLYQTKKAAPLFHTTPIVSTLVALLETTPFVHVPPPMPLEDVSLADQCTMEHDQRLYIDVVKFQSVLHTDDMSSPLLQWALSWNRYSERISVEARALDAWTALVQVLVVDPHQLQVRDLYQLWQALLAKAKTKDAVAHLVELLAKVTVTLSFQVRALRVHHSSLARASSSSSLSSYQRMELIQETLHLVCHTLYTTGNPAAARRARCWFYTSFLHLVRYGHEDATVESAAATADALGHLVLVAQEPTTLLDQFTWSEAFLTVVCRDATEATEPLSMGLAMNVLSLILGGSSSGRAQLLRVLPSVMPHLCSVLFQLRQNNQDGLVDNVVSFFVQLAQTPDGALTLVHGGLLRTLMQVSTFPIQRPQWTHDMESWLAAEQAYYEKWLPVLRLVGAVAASLPHNTEAIQAIVVFLHKHMKLVSGALTLEVHYPSLQRLVEMAAVALLLRLAAAHAPLLESLLGPPKVVKLTQKLVHVVSYYGRDLGAFTGWWHQVVPRTLSEHEQADVPTAAVTLPAVASVFDQLKWDTARVLVAEATSFCRIRMLSHDSSIKMNKSDVLAIALLDAPQDWLTCLETYVALFRKDIETDTVLFLIENTVTVLGHHALHNHDAATAAAILSTLGSDFENYALIHLVCRKLRDMMQP</sequence>
<dbReference type="EMBL" id="VJMH01005281">
    <property type="protein sequence ID" value="KAF0697929.1"/>
    <property type="molecule type" value="Genomic_DNA"/>
</dbReference>
<evidence type="ECO:0000313" key="6">
    <source>
        <dbReference type="EMBL" id="VFT88287.1"/>
    </source>
</evidence>
<comment type="subcellular location">
    <subcellularLocation>
        <location evidence="1">Nucleus</location>
    </subcellularLocation>
</comment>
<dbReference type="InterPro" id="IPR021827">
    <property type="entry name" value="Nup186/Nup192/Nup205"/>
</dbReference>
<evidence type="ECO:0000256" key="1">
    <source>
        <dbReference type="ARBA" id="ARBA00004123"/>
    </source>
</evidence>
<dbReference type="Pfam" id="PF11894">
    <property type="entry name" value="Nup192"/>
    <property type="match status" value="2"/>
</dbReference>
<protein>
    <submittedName>
        <fullName evidence="6">Aste57867_11426 protein</fullName>
    </submittedName>
</protein>
<proteinExistence type="inferred from homology"/>
<evidence type="ECO:0000313" key="5">
    <source>
        <dbReference type="EMBL" id="KAF0697929.1"/>
    </source>
</evidence>
<gene>
    <name evidence="6" type="primary">Aste57867_11426</name>
    <name evidence="5" type="ORF">As57867_011384</name>
    <name evidence="6" type="ORF">ASTE57867_11426</name>
</gene>
<dbReference type="GO" id="GO:0005643">
    <property type="term" value="C:nuclear pore"/>
    <property type="evidence" value="ECO:0007669"/>
    <property type="project" value="InterPro"/>
</dbReference>
<organism evidence="6 7">
    <name type="scientific">Aphanomyces stellatus</name>
    <dbReference type="NCBI Taxonomy" id="120398"/>
    <lineage>
        <taxon>Eukaryota</taxon>
        <taxon>Sar</taxon>
        <taxon>Stramenopiles</taxon>
        <taxon>Oomycota</taxon>
        <taxon>Saprolegniomycetes</taxon>
        <taxon>Saprolegniales</taxon>
        <taxon>Verrucalvaceae</taxon>
        <taxon>Aphanomyces</taxon>
    </lineage>
</organism>
<evidence type="ECO:0000256" key="2">
    <source>
        <dbReference type="ARBA" id="ARBA00005892"/>
    </source>
</evidence>
<keyword evidence="7" id="KW-1185">Reference proteome</keyword>
<keyword evidence="4" id="KW-0539">Nucleus</keyword>
<dbReference type="PANTHER" id="PTHR31344">
    <property type="entry name" value="NUCLEAR PORE COMPLEX PROTEIN NUP205"/>
    <property type="match status" value="1"/>
</dbReference>